<reference evidence="1" key="1">
    <citation type="submission" date="2013-08" db="EMBL/GenBank/DDBJ databases">
        <authorList>
            <person name="Mendez C."/>
            <person name="Richter M."/>
            <person name="Ferrer M."/>
            <person name="Sanchez J."/>
        </authorList>
    </citation>
    <scope>NUCLEOTIDE SEQUENCE</scope>
</reference>
<feature type="non-terminal residue" evidence="1">
    <location>
        <position position="441"/>
    </location>
</feature>
<dbReference type="GO" id="GO:0003887">
    <property type="term" value="F:DNA-directed DNA polymerase activity"/>
    <property type="evidence" value="ECO:0007669"/>
    <property type="project" value="UniProtKB-KW"/>
</dbReference>
<gene>
    <name evidence="1" type="ORF">B1B_12115</name>
</gene>
<keyword evidence="1" id="KW-0239">DNA-directed DNA polymerase</keyword>
<comment type="caution">
    <text evidence="1">The sequence shown here is derived from an EMBL/GenBank/DDBJ whole genome shotgun (WGS) entry which is preliminary data.</text>
</comment>
<keyword evidence="1" id="KW-0808">Transferase</keyword>
<keyword evidence="1" id="KW-0548">Nucleotidyltransferase</keyword>
<organism evidence="1">
    <name type="scientific">mine drainage metagenome</name>
    <dbReference type="NCBI Taxonomy" id="410659"/>
    <lineage>
        <taxon>unclassified sequences</taxon>
        <taxon>metagenomes</taxon>
        <taxon>ecological metagenomes</taxon>
    </lineage>
</organism>
<accession>T0ZHW2</accession>
<dbReference type="EMBL" id="AUZY01007916">
    <property type="protein sequence ID" value="EQD47886.1"/>
    <property type="molecule type" value="Genomic_DNA"/>
</dbReference>
<dbReference type="InterPro" id="IPR043502">
    <property type="entry name" value="DNA/RNA_pol_sf"/>
</dbReference>
<dbReference type="SUPFAM" id="SSF56672">
    <property type="entry name" value="DNA/RNA polymerases"/>
    <property type="match status" value="1"/>
</dbReference>
<protein>
    <submittedName>
        <fullName evidence="1">DNA-directed DNA polymerase B</fullName>
    </submittedName>
</protein>
<name>T0ZHW2_9ZZZZ</name>
<sequence>MTGEGHSLKSAGEALGCSLKKTEADYRGKVTADYLGYCLNDVDLTDELYGKCLARYADFNLPEHPSRVFSAASLGKAAFRARAVSAPKIEDKRLLGRIMAAFYAGKVECRVVGREIRDVAILDFTSQHPSLFCLLGADRFLSAERLETRDSTEEVREFVDSLTSEDLLKRETWENPLLWSLCEVEAREDLFPVRSTYSAGADSPTIGWNRVTTEDELTLPYLLPDVIASKLSTGRAPKITRAVTFTPLGRQALKEISILGSKIGPSENLIQRLSEARIREKTEKREGWQVRALGLKILINAASYGVFVEVNVKRNSGEMEVCGLDSEESFEEDGAKVEEAGELFCPLLGTMIASGAHLLLALIDSVAGRLGAEVAYCDTDSAFVTPSRLAPEIAATFDQLNPYSVAGPFLKDETPAHSGTVSFFGLSSKRYALFERDKHGR</sequence>
<evidence type="ECO:0000313" key="1">
    <source>
        <dbReference type="EMBL" id="EQD47886.1"/>
    </source>
</evidence>
<dbReference type="AlphaFoldDB" id="T0ZHW2"/>
<proteinExistence type="predicted"/>
<reference evidence="1" key="2">
    <citation type="journal article" date="2014" name="ISME J.">
        <title>Microbial stratification in low pH oxic and suboxic macroscopic growths along an acid mine drainage.</title>
        <authorList>
            <person name="Mendez-Garcia C."/>
            <person name="Mesa V."/>
            <person name="Sprenger R.R."/>
            <person name="Richter M."/>
            <person name="Diez M.S."/>
            <person name="Solano J."/>
            <person name="Bargiela R."/>
            <person name="Golyshina O.V."/>
            <person name="Manteca A."/>
            <person name="Ramos J.L."/>
            <person name="Gallego J.R."/>
            <person name="Llorente I."/>
            <person name="Martins Dos Santos V.A."/>
            <person name="Jensen O.N."/>
            <person name="Pelaez A.I."/>
            <person name="Sanchez J."/>
            <person name="Ferrer M."/>
        </authorList>
    </citation>
    <scope>NUCLEOTIDE SEQUENCE</scope>
</reference>